<evidence type="ECO:0000313" key="11">
    <source>
        <dbReference type="EMBL" id="MPC52164.1"/>
    </source>
</evidence>
<keyword evidence="7" id="KW-0675">Receptor</keyword>
<proteinExistence type="inferred from homology"/>
<comment type="similarity">
    <text evidence="2">Belongs to the glutamate-gated ion channel (TC 1.A.10.1) family.</text>
</comment>
<feature type="domain" description="Ionotropic glutamate receptor C-terminal" evidence="10">
    <location>
        <begin position="77"/>
        <end position="139"/>
    </location>
</feature>
<feature type="transmembrane region" description="Helical" evidence="9">
    <location>
        <begin position="98"/>
        <end position="116"/>
    </location>
</feature>
<comment type="subcellular location">
    <subcellularLocation>
        <location evidence="1">Cell membrane</location>
        <topology evidence="1">Multi-pass membrane protein</topology>
    </subcellularLocation>
</comment>
<dbReference type="AlphaFoldDB" id="A0A5B7G6H9"/>
<evidence type="ECO:0000313" key="12">
    <source>
        <dbReference type="Proteomes" id="UP000324222"/>
    </source>
</evidence>
<evidence type="ECO:0000256" key="2">
    <source>
        <dbReference type="ARBA" id="ARBA00008685"/>
    </source>
</evidence>
<keyword evidence="8" id="KW-0325">Glycoprotein</keyword>
<evidence type="ECO:0000256" key="8">
    <source>
        <dbReference type="ARBA" id="ARBA00023180"/>
    </source>
</evidence>
<dbReference type="GO" id="GO:0050906">
    <property type="term" value="P:detection of stimulus involved in sensory perception"/>
    <property type="evidence" value="ECO:0007669"/>
    <property type="project" value="UniProtKB-ARBA"/>
</dbReference>
<keyword evidence="12" id="KW-1185">Reference proteome</keyword>
<dbReference type="Gene3D" id="1.10.287.70">
    <property type="match status" value="1"/>
</dbReference>
<comment type="caution">
    <text evidence="11">The sequence shown here is derived from an EMBL/GenBank/DDBJ whole genome shotgun (WGS) entry which is preliminary data.</text>
</comment>
<dbReference type="Pfam" id="PF00060">
    <property type="entry name" value="Lig_chan"/>
    <property type="match status" value="1"/>
</dbReference>
<evidence type="ECO:0000256" key="3">
    <source>
        <dbReference type="ARBA" id="ARBA00022475"/>
    </source>
</evidence>
<evidence type="ECO:0000256" key="9">
    <source>
        <dbReference type="SAM" id="Phobius"/>
    </source>
</evidence>
<reference evidence="11 12" key="1">
    <citation type="submission" date="2019-05" db="EMBL/GenBank/DDBJ databases">
        <title>Another draft genome of Portunus trituberculatus and its Hox gene families provides insights of decapod evolution.</title>
        <authorList>
            <person name="Jeong J.-H."/>
            <person name="Song I."/>
            <person name="Kim S."/>
            <person name="Choi T."/>
            <person name="Kim D."/>
            <person name="Ryu S."/>
            <person name="Kim W."/>
        </authorList>
    </citation>
    <scope>NUCLEOTIDE SEQUENCE [LARGE SCALE GENOMIC DNA]</scope>
    <source>
        <tissue evidence="11">Muscle</tissue>
    </source>
</reference>
<dbReference type="EMBL" id="VSRR010010673">
    <property type="protein sequence ID" value="MPC52164.1"/>
    <property type="molecule type" value="Genomic_DNA"/>
</dbReference>
<dbReference type="PANTHER" id="PTHR42643">
    <property type="entry name" value="IONOTROPIC RECEPTOR 20A-RELATED"/>
    <property type="match status" value="1"/>
</dbReference>
<evidence type="ECO:0000256" key="4">
    <source>
        <dbReference type="ARBA" id="ARBA00022692"/>
    </source>
</evidence>
<accession>A0A5B7G6H9</accession>
<evidence type="ECO:0000256" key="5">
    <source>
        <dbReference type="ARBA" id="ARBA00022989"/>
    </source>
</evidence>
<evidence type="ECO:0000256" key="6">
    <source>
        <dbReference type="ARBA" id="ARBA00023136"/>
    </source>
</evidence>
<dbReference type="GO" id="GO:0005886">
    <property type="term" value="C:plasma membrane"/>
    <property type="evidence" value="ECO:0007669"/>
    <property type="project" value="UniProtKB-SubCell"/>
</dbReference>
<keyword evidence="5 9" id="KW-1133">Transmembrane helix</keyword>
<dbReference type="InterPro" id="IPR052192">
    <property type="entry name" value="Insect_Ionotropic_Sensory_Rcpt"/>
</dbReference>
<gene>
    <name evidence="11" type="ORF">E2C01_046026</name>
</gene>
<dbReference type="Proteomes" id="UP000324222">
    <property type="component" value="Unassembled WGS sequence"/>
</dbReference>
<sequence>MEDKTMTANGTSVIKYDGTDYRLLLTVAAALNFTVQFLHSKSWDDVSACLHSPEQIEYVQGKMCGQTTGAGAVFQDMAAMLLGQSLPHRLSSHHSSRVLMAAWIVFALIVGVAYRGNLTASLTLPKFPPRPETLPQLVDTVESRAHLGGRRYLKYQIADKFTGMDGISRLYVGRETLYPGASGWPIPHDAPYKAQLDHWIMATIEVCIAFMPFELYLFRTLLVLTWLVKGI</sequence>
<evidence type="ECO:0000256" key="1">
    <source>
        <dbReference type="ARBA" id="ARBA00004651"/>
    </source>
</evidence>
<dbReference type="PANTHER" id="PTHR42643:SF24">
    <property type="entry name" value="IONOTROPIC RECEPTOR 60A"/>
    <property type="match status" value="1"/>
</dbReference>
<dbReference type="OrthoDB" id="6366643at2759"/>
<keyword evidence="3" id="KW-1003">Cell membrane</keyword>
<dbReference type="GO" id="GO:0015276">
    <property type="term" value="F:ligand-gated monoatomic ion channel activity"/>
    <property type="evidence" value="ECO:0007669"/>
    <property type="project" value="InterPro"/>
</dbReference>
<keyword evidence="4 9" id="KW-0812">Transmembrane</keyword>
<keyword evidence="6 9" id="KW-0472">Membrane</keyword>
<feature type="transmembrane region" description="Helical" evidence="9">
    <location>
        <begin position="199"/>
        <end position="228"/>
    </location>
</feature>
<dbReference type="InterPro" id="IPR001320">
    <property type="entry name" value="Iontro_rcpt_C"/>
</dbReference>
<evidence type="ECO:0000256" key="7">
    <source>
        <dbReference type="ARBA" id="ARBA00023170"/>
    </source>
</evidence>
<protein>
    <recommendedName>
        <fullName evidence="10">Ionotropic glutamate receptor C-terminal domain-containing protein</fullName>
    </recommendedName>
</protein>
<evidence type="ECO:0000259" key="10">
    <source>
        <dbReference type="Pfam" id="PF00060"/>
    </source>
</evidence>
<organism evidence="11 12">
    <name type="scientific">Portunus trituberculatus</name>
    <name type="common">Swimming crab</name>
    <name type="synonym">Neptunus trituberculatus</name>
    <dbReference type="NCBI Taxonomy" id="210409"/>
    <lineage>
        <taxon>Eukaryota</taxon>
        <taxon>Metazoa</taxon>
        <taxon>Ecdysozoa</taxon>
        <taxon>Arthropoda</taxon>
        <taxon>Crustacea</taxon>
        <taxon>Multicrustacea</taxon>
        <taxon>Malacostraca</taxon>
        <taxon>Eumalacostraca</taxon>
        <taxon>Eucarida</taxon>
        <taxon>Decapoda</taxon>
        <taxon>Pleocyemata</taxon>
        <taxon>Brachyura</taxon>
        <taxon>Eubrachyura</taxon>
        <taxon>Portunoidea</taxon>
        <taxon>Portunidae</taxon>
        <taxon>Portuninae</taxon>
        <taxon>Portunus</taxon>
    </lineage>
</organism>
<name>A0A5B7G6H9_PORTR</name>